<proteinExistence type="inferred from homology"/>
<evidence type="ECO:0000256" key="2">
    <source>
        <dbReference type="ARBA" id="ARBA00022679"/>
    </source>
</evidence>
<dbReference type="PANTHER" id="PTHR12215:SF10">
    <property type="entry name" value="L-AMINOADIPATE-SEMIALDEHYDE DEHYDROGENASE-PHOSPHOPANTETHEINYL TRANSFERASE"/>
    <property type="match status" value="1"/>
</dbReference>
<dbReference type="AlphaFoldDB" id="A0A370K333"/>
<sequence length="260" mass="27570">MHAPVILDTAFRDEAGRALAQAPCRDLAVGAALVLLFDSTPWQRFRDHALPLLSAAEQVRAQRFRNGHHRDAYVLAHAIWRLVLGTVLELDGAQVLLTSSPEGQPQLPGTPYATSLSHTGNMVAIALTRAACVGIDIEQSPTRVALRDLSKVVCTPAEIVALEQLSPAQRDAALLALWTRKEALLKAFGVGLRESPDRISADAGVLIAPPPSAPAAPACRVHPLTLKPGLVGALATPASIIHIATHWIAPPMSEGIVDTP</sequence>
<reference evidence="4 5" key="1">
    <citation type="submission" date="2018-07" db="EMBL/GenBank/DDBJ databases">
        <title>Dyella solisilvae sp. nov., isolated from the pine and broad-leaved mixed forest soil.</title>
        <authorList>
            <person name="Gao Z."/>
            <person name="Qiu L."/>
        </authorList>
    </citation>
    <scope>NUCLEOTIDE SEQUENCE [LARGE SCALE GENOMIC DNA]</scope>
    <source>
        <strain evidence="4 5">DHG54</strain>
    </source>
</reference>
<dbReference type="Proteomes" id="UP000254711">
    <property type="component" value="Unassembled WGS sequence"/>
</dbReference>
<keyword evidence="5" id="KW-1185">Reference proteome</keyword>
<dbReference type="GO" id="GO:0005829">
    <property type="term" value="C:cytosol"/>
    <property type="evidence" value="ECO:0007669"/>
    <property type="project" value="TreeGrafter"/>
</dbReference>
<protein>
    <recommendedName>
        <fullName evidence="3">4'-phosphopantetheinyl transferase domain-containing protein</fullName>
    </recommendedName>
</protein>
<dbReference type="GO" id="GO:0000287">
    <property type="term" value="F:magnesium ion binding"/>
    <property type="evidence" value="ECO:0007669"/>
    <property type="project" value="InterPro"/>
</dbReference>
<comment type="similarity">
    <text evidence="1">Belongs to the P-Pant transferase superfamily. Gsp/Sfp/HetI/AcpT family.</text>
</comment>
<dbReference type="Gene3D" id="3.90.470.20">
    <property type="entry name" value="4'-phosphopantetheinyl transferase domain"/>
    <property type="match status" value="1"/>
</dbReference>
<name>A0A370K333_9GAMM</name>
<dbReference type="EMBL" id="QQSY01000007">
    <property type="protein sequence ID" value="RDI97061.1"/>
    <property type="molecule type" value="Genomic_DNA"/>
</dbReference>
<dbReference type="OrthoDB" id="9808281at2"/>
<evidence type="ECO:0000313" key="5">
    <source>
        <dbReference type="Proteomes" id="UP000254711"/>
    </source>
</evidence>
<dbReference type="SUPFAM" id="SSF56214">
    <property type="entry name" value="4'-phosphopantetheinyl transferase"/>
    <property type="match status" value="2"/>
</dbReference>
<keyword evidence="2" id="KW-0808">Transferase</keyword>
<accession>A0A370K333</accession>
<comment type="caution">
    <text evidence="4">The sequence shown here is derived from an EMBL/GenBank/DDBJ whole genome shotgun (WGS) entry which is preliminary data.</text>
</comment>
<organism evidence="4 5">
    <name type="scientific">Dyella solisilvae</name>
    <dbReference type="NCBI Taxonomy" id="1920168"/>
    <lineage>
        <taxon>Bacteria</taxon>
        <taxon>Pseudomonadati</taxon>
        <taxon>Pseudomonadota</taxon>
        <taxon>Gammaproteobacteria</taxon>
        <taxon>Lysobacterales</taxon>
        <taxon>Rhodanobacteraceae</taxon>
        <taxon>Dyella</taxon>
    </lineage>
</organism>
<dbReference type="InterPro" id="IPR050559">
    <property type="entry name" value="P-Pant_transferase_sf"/>
</dbReference>
<evidence type="ECO:0000259" key="3">
    <source>
        <dbReference type="Pfam" id="PF01648"/>
    </source>
</evidence>
<dbReference type="InterPro" id="IPR037143">
    <property type="entry name" value="4-PPantetheinyl_Trfase_dom_sf"/>
</dbReference>
<evidence type="ECO:0000313" key="4">
    <source>
        <dbReference type="EMBL" id="RDI97061.1"/>
    </source>
</evidence>
<feature type="domain" description="4'-phosphopantetheinyl transferase" evidence="3">
    <location>
        <begin position="133"/>
        <end position="199"/>
    </location>
</feature>
<dbReference type="RefSeq" id="WP_114826675.1">
    <property type="nucleotide sequence ID" value="NZ_QQSY01000007.1"/>
</dbReference>
<dbReference type="PANTHER" id="PTHR12215">
    <property type="entry name" value="PHOSPHOPANTETHEINE TRANSFERASE"/>
    <property type="match status" value="1"/>
</dbReference>
<evidence type="ECO:0000256" key="1">
    <source>
        <dbReference type="ARBA" id="ARBA00010990"/>
    </source>
</evidence>
<dbReference type="GO" id="GO:0008897">
    <property type="term" value="F:holo-[acyl-carrier-protein] synthase activity"/>
    <property type="evidence" value="ECO:0007669"/>
    <property type="project" value="InterPro"/>
</dbReference>
<dbReference type="Pfam" id="PF01648">
    <property type="entry name" value="ACPS"/>
    <property type="match status" value="1"/>
</dbReference>
<gene>
    <name evidence="4" type="ORF">DVT68_18400</name>
</gene>
<dbReference type="GO" id="GO:0019878">
    <property type="term" value="P:lysine biosynthetic process via aminoadipic acid"/>
    <property type="evidence" value="ECO:0007669"/>
    <property type="project" value="TreeGrafter"/>
</dbReference>
<dbReference type="InterPro" id="IPR008278">
    <property type="entry name" value="4-PPantetheinyl_Trfase_dom"/>
</dbReference>